<evidence type="ECO:0000313" key="3">
    <source>
        <dbReference type="Proteomes" id="UP000054561"/>
    </source>
</evidence>
<dbReference type="VEuPathDB" id="PlasmoDB:AK88_00178"/>
<dbReference type="Pfam" id="PF01661">
    <property type="entry name" value="Macro"/>
    <property type="match status" value="1"/>
</dbReference>
<protein>
    <recommendedName>
        <fullName evidence="1">Macro domain-containing protein</fullName>
    </recommendedName>
</protein>
<keyword evidence="3" id="KW-1185">Reference proteome</keyword>
<dbReference type="InterPro" id="IPR043472">
    <property type="entry name" value="Macro_dom-like"/>
</dbReference>
<dbReference type="GeneID" id="24265492"/>
<dbReference type="Gene3D" id="3.40.220.10">
    <property type="entry name" value="Leucine Aminopeptidase, subunit E, domain 1"/>
    <property type="match status" value="1"/>
</dbReference>
<sequence length="476" mass="54857">MKAPAWLSFTHVGRRYFGSSYLTKKLKTINDRALKYHEDYIKSLDILEGKNRSVMKEIFPNKKSEINDLFFQRCASSNSDDKSKVTENLDDDVDLLDLHKSEKGEYQQEMKRMILDEFGCVRVVHNDILEEEADCMLIPMVSNFVPLSGFGAYVLHRGGRELVKEIFITIKTLIKKRIDVLNEHREEYLSGSKDKLSSEKEFKKMAENAKSLQVGDVILSKPHNVSDKVKLLAFLIMPYFWQGNNYVSSNKLRYSFSSALKQLNELCISSVILPDMASGIYGYAPSSSSHILLDEAVESILQIGATVPLYNLNSISIVDKDINTCKTFSEALEDVSRNYLPHKKVLPAPKYWNVVNRRLLEIPSNVIHFCRRHNKISFRKYHGIIRRKFQHYYSNIRPFKWRASRVIEPNPFLVYQNSGEPSSYQYGPKSYYYKGVSHTLYNIGKKGLVNIRVGRHGRLQALKSVSNISLETKPRL</sequence>
<dbReference type="RefSeq" id="XP_012333252.1">
    <property type="nucleotide sequence ID" value="XM_012477829.1"/>
</dbReference>
<name>A0A0D9QSE0_PLAFR</name>
<reference evidence="2 3" key="1">
    <citation type="submission" date="2014-03" db="EMBL/GenBank/DDBJ databases">
        <title>The Genome Sequence of Plasmodium fragile nilgiri.</title>
        <authorList>
            <consortium name="The Broad Institute Genomics Platform"/>
            <consortium name="The Broad Institute Genome Sequencing Center for Infectious Disease"/>
            <person name="Neafsey D."/>
            <person name="Duraisingh M."/>
            <person name="Young S.K."/>
            <person name="Zeng Q."/>
            <person name="Gargeya S."/>
            <person name="Abouelleil A."/>
            <person name="Alvarado L."/>
            <person name="Chapman S.B."/>
            <person name="Gainer-Dewar J."/>
            <person name="Goldberg J."/>
            <person name="Griggs A."/>
            <person name="Gujja S."/>
            <person name="Hansen M."/>
            <person name="Howarth C."/>
            <person name="Imamovic A."/>
            <person name="Larimer J."/>
            <person name="Pearson M."/>
            <person name="Poon T.W."/>
            <person name="Priest M."/>
            <person name="Roberts A."/>
            <person name="Saif S."/>
            <person name="Shea T."/>
            <person name="Sykes S."/>
            <person name="Wortman J."/>
            <person name="Nusbaum C."/>
            <person name="Birren B."/>
        </authorList>
    </citation>
    <scope>NUCLEOTIDE SEQUENCE [LARGE SCALE GENOMIC DNA]</scope>
    <source>
        <strain evidence="3">nilgiri</strain>
    </source>
</reference>
<evidence type="ECO:0000259" key="1">
    <source>
        <dbReference type="PROSITE" id="PS51154"/>
    </source>
</evidence>
<dbReference type="InterPro" id="IPR002589">
    <property type="entry name" value="Macro_dom"/>
</dbReference>
<feature type="domain" description="Macro" evidence="1">
    <location>
        <begin position="108"/>
        <end position="336"/>
    </location>
</feature>
<dbReference type="Proteomes" id="UP000054561">
    <property type="component" value="Unassembled WGS sequence"/>
</dbReference>
<dbReference type="PROSITE" id="PS51154">
    <property type="entry name" value="MACRO"/>
    <property type="match status" value="1"/>
</dbReference>
<dbReference type="OMA" id="IMPYFWQ"/>
<accession>A0A0D9QSE0</accession>
<dbReference type="EMBL" id="KQ001646">
    <property type="protein sequence ID" value="KJP90009.1"/>
    <property type="molecule type" value="Genomic_DNA"/>
</dbReference>
<gene>
    <name evidence="2" type="ORF">AK88_00178</name>
</gene>
<proteinExistence type="predicted"/>
<dbReference type="OrthoDB" id="6133115at2759"/>
<organism evidence="2 3">
    <name type="scientific">Plasmodium fragile</name>
    <dbReference type="NCBI Taxonomy" id="5857"/>
    <lineage>
        <taxon>Eukaryota</taxon>
        <taxon>Sar</taxon>
        <taxon>Alveolata</taxon>
        <taxon>Apicomplexa</taxon>
        <taxon>Aconoidasida</taxon>
        <taxon>Haemosporida</taxon>
        <taxon>Plasmodiidae</taxon>
        <taxon>Plasmodium</taxon>
        <taxon>Plasmodium (Plasmodium)</taxon>
    </lineage>
</organism>
<dbReference type="AlphaFoldDB" id="A0A0D9QSE0"/>
<evidence type="ECO:0000313" key="2">
    <source>
        <dbReference type="EMBL" id="KJP90009.1"/>
    </source>
</evidence>
<dbReference type="SUPFAM" id="SSF52949">
    <property type="entry name" value="Macro domain-like"/>
    <property type="match status" value="1"/>
</dbReference>